<keyword evidence="7" id="KW-0812">Transmembrane</keyword>
<comment type="similarity">
    <text evidence="2 8">Belongs to the peptidase S26 family.</text>
</comment>
<dbReference type="Proteomes" id="UP001431449">
    <property type="component" value="Unassembled WGS sequence"/>
</dbReference>
<comment type="caution">
    <text evidence="10">The sequence shown here is derived from an EMBL/GenBank/DDBJ whole genome shotgun (WGS) entry which is preliminary data.</text>
</comment>
<evidence type="ECO:0000313" key="10">
    <source>
        <dbReference type="EMBL" id="MCK7594806.1"/>
    </source>
</evidence>
<comment type="subcellular location">
    <subcellularLocation>
        <location evidence="8">Membrane</location>
        <topology evidence="8">Multi-pass membrane protein</topology>
    </subcellularLocation>
</comment>
<comment type="catalytic activity">
    <reaction evidence="1 7">
        <text>Cleavage of hydrophobic, N-terminal signal or leader sequences from secreted and periplasmic proteins.</text>
        <dbReference type="EC" id="3.4.21.89"/>
    </reaction>
</comment>
<evidence type="ECO:0000313" key="11">
    <source>
        <dbReference type="Proteomes" id="UP001431449"/>
    </source>
</evidence>
<reference evidence="10" key="1">
    <citation type="submission" date="2022-04" db="EMBL/GenBank/DDBJ databases">
        <title>Lysobacter sp. CAU 1642 isolated from sea sand.</title>
        <authorList>
            <person name="Kim W."/>
        </authorList>
    </citation>
    <scope>NUCLEOTIDE SEQUENCE</scope>
    <source>
        <strain evidence="10">CAU 1642</strain>
    </source>
</reference>
<keyword evidence="6 7" id="KW-0378">Hydrolase</keyword>
<dbReference type="PRINTS" id="PR00727">
    <property type="entry name" value="LEADERPTASE"/>
</dbReference>
<proteinExistence type="inferred from homology"/>
<keyword evidence="7" id="KW-1133">Transmembrane helix</keyword>
<dbReference type="RefSeq" id="WP_248210451.1">
    <property type="nucleotide sequence ID" value="NZ_JALNMH010000012.1"/>
</dbReference>
<evidence type="ECO:0000256" key="6">
    <source>
        <dbReference type="ARBA" id="ARBA00022801"/>
    </source>
</evidence>
<evidence type="ECO:0000256" key="2">
    <source>
        <dbReference type="ARBA" id="ARBA00009370"/>
    </source>
</evidence>
<dbReference type="Gene3D" id="2.10.109.10">
    <property type="entry name" value="Umud Fragment, subunit A"/>
    <property type="match status" value="1"/>
</dbReference>
<dbReference type="GO" id="GO:0009003">
    <property type="term" value="F:signal peptidase activity"/>
    <property type="evidence" value="ECO:0007669"/>
    <property type="project" value="UniProtKB-EC"/>
</dbReference>
<dbReference type="InterPro" id="IPR019757">
    <property type="entry name" value="Pept_S26A_signal_pept_1_Lys-AS"/>
</dbReference>
<evidence type="ECO:0000256" key="4">
    <source>
        <dbReference type="ARBA" id="ARBA00019232"/>
    </source>
</evidence>
<keyword evidence="5 7" id="KW-0645">Protease</keyword>
<dbReference type="SUPFAM" id="SSF51306">
    <property type="entry name" value="LexA/Signal peptidase"/>
    <property type="match status" value="1"/>
</dbReference>
<evidence type="ECO:0000256" key="1">
    <source>
        <dbReference type="ARBA" id="ARBA00000677"/>
    </source>
</evidence>
<dbReference type="CDD" id="cd06530">
    <property type="entry name" value="S26_SPase_I"/>
    <property type="match status" value="1"/>
</dbReference>
<dbReference type="NCBIfam" id="TIGR02227">
    <property type="entry name" value="sigpep_I_bact"/>
    <property type="match status" value="1"/>
</dbReference>
<evidence type="ECO:0000256" key="5">
    <source>
        <dbReference type="ARBA" id="ARBA00022670"/>
    </source>
</evidence>
<dbReference type="InterPro" id="IPR019758">
    <property type="entry name" value="Pept_S26A_signal_pept_1_CS"/>
</dbReference>
<evidence type="ECO:0000256" key="7">
    <source>
        <dbReference type="RuleBase" id="RU003993"/>
    </source>
</evidence>
<dbReference type="EC" id="3.4.21.89" evidence="3 7"/>
<name>A0ABT0GJT7_9GAMM</name>
<evidence type="ECO:0000256" key="8">
    <source>
        <dbReference type="RuleBase" id="RU362042"/>
    </source>
</evidence>
<dbReference type="InterPro" id="IPR019533">
    <property type="entry name" value="Peptidase_S26"/>
</dbReference>
<keyword evidence="11" id="KW-1185">Reference proteome</keyword>
<comment type="caution">
    <text evidence="8">Lacks conserved residue(s) required for the propagation of feature annotation.</text>
</comment>
<protein>
    <recommendedName>
        <fullName evidence="4 7">Signal peptidase I</fullName>
        <ecNumber evidence="3 7">3.4.21.89</ecNumber>
    </recommendedName>
</protein>
<sequence>MSVDFAAILVALSALTGLIWAADALFFARKRAERAGGAEVAEPVVVEYARSFFPVIFIVLLIRSFLAEPFRIPSSSMMPTLLIGDFILVNKFAYGLKVPVLDYKFVEIGEPDRGDIVVFRYPVDPRQDYIKRVVGLPGDEVIYRSKRLFINGEEVAADSTGRYVGTGSGADMTGAQVLEEKLGEQMHQILQRPEAFRRGDGEGRWVVPEGHYFVMGDNRDNSLDSRYWAFVPEKNLVGRAFLIWMNWDSRNGGVDFSRIGTVIH</sequence>
<dbReference type="PROSITE" id="PS00761">
    <property type="entry name" value="SPASE_I_3"/>
    <property type="match status" value="1"/>
</dbReference>
<gene>
    <name evidence="10" type="primary">lepB</name>
    <name evidence="10" type="ORF">M0G41_14125</name>
</gene>
<feature type="transmembrane region" description="Helical" evidence="7">
    <location>
        <begin position="48"/>
        <end position="66"/>
    </location>
</feature>
<dbReference type="EMBL" id="JALNMH010000012">
    <property type="protein sequence ID" value="MCK7594806.1"/>
    <property type="molecule type" value="Genomic_DNA"/>
</dbReference>
<keyword evidence="7" id="KW-0472">Membrane</keyword>
<dbReference type="PROSITE" id="PS00760">
    <property type="entry name" value="SPASE_I_2"/>
    <property type="match status" value="1"/>
</dbReference>
<dbReference type="InterPro" id="IPR019756">
    <property type="entry name" value="Pept_S26A_signal_pept_1_Ser-AS"/>
</dbReference>
<feature type="domain" description="Peptidase S26" evidence="9">
    <location>
        <begin position="46"/>
        <end position="245"/>
    </location>
</feature>
<dbReference type="PANTHER" id="PTHR43390:SF1">
    <property type="entry name" value="CHLOROPLAST PROCESSING PEPTIDASE"/>
    <property type="match status" value="1"/>
</dbReference>
<dbReference type="PROSITE" id="PS00501">
    <property type="entry name" value="SPASE_I_1"/>
    <property type="match status" value="1"/>
</dbReference>
<evidence type="ECO:0000259" key="9">
    <source>
        <dbReference type="Pfam" id="PF10502"/>
    </source>
</evidence>
<dbReference type="PANTHER" id="PTHR43390">
    <property type="entry name" value="SIGNAL PEPTIDASE I"/>
    <property type="match status" value="1"/>
</dbReference>
<dbReference type="InterPro" id="IPR000223">
    <property type="entry name" value="Pept_S26A_signal_pept_1"/>
</dbReference>
<evidence type="ECO:0000256" key="3">
    <source>
        <dbReference type="ARBA" id="ARBA00013208"/>
    </source>
</evidence>
<organism evidence="10 11">
    <name type="scientific">Pseudomarimonas salicorniae</name>
    <dbReference type="NCBI Taxonomy" id="2933270"/>
    <lineage>
        <taxon>Bacteria</taxon>
        <taxon>Pseudomonadati</taxon>
        <taxon>Pseudomonadota</taxon>
        <taxon>Gammaproteobacteria</taxon>
        <taxon>Lysobacterales</taxon>
        <taxon>Lysobacteraceae</taxon>
        <taxon>Pseudomarimonas</taxon>
    </lineage>
</organism>
<accession>A0ABT0GJT7</accession>
<dbReference type="InterPro" id="IPR036286">
    <property type="entry name" value="LexA/Signal_pep-like_sf"/>
</dbReference>
<dbReference type="Pfam" id="PF10502">
    <property type="entry name" value="Peptidase_S26"/>
    <property type="match status" value="1"/>
</dbReference>